<reference evidence="2" key="1">
    <citation type="journal article" date="2019" name="bioRxiv">
        <title>The Genome of the Zebra Mussel, Dreissena polymorpha: A Resource for Invasive Species Research.</title>
        <authorList>
            <person name="McCartney M.A."/>
            <person name="Auch B."/>
            <person name="Kono T."/>
            <person name="Mallez S."/>
            <person name="Zhang Y."/>
            <person name="Obille A."/>
            <person name="Becker A."/>
            <person name="Abrahante J.E."/>
            <person name="Garbe J."/>
            <person name="Badalamenti J.P."/>
            <person name="Herman A."/>
            <person name="Mangelson H."/>
            <person name="Liachko I."/>
            <person name="Sullivan S."/>
            <person name="Sone E.D."/>
            <person name="Koren S."/>
            <person name="Silverstein K.A.T."/>
            <person name="Beckman K.B."/>
            <person name="Gohl D.M."/>
        </authorList>
    </citation>
    <scope>NUCLEOTIDE SEQUENCE</scope>
    <source>
        <strain evidence="2">Duluth1</strain>
        <tissue evidence="2">Whole animal</tissue>
    </source>
</reference>
<feature type="compositionally biased region" description="Polar residues" evidence="1">
    <location>
        <begin position="130"/>
        <end position="152"/>
    </location>
</feature>
<proteinExistence type="predicted"/>
<accession>A0A9D4RK04</accession>
<feature type="region of interest" description="Disordered" evidence="1">
    <location>
        <begin position="113"/>
        <end position="172"/>
    </location>
</feature>
<feature type="compositionally biased region" description="Basic and acidic residues" evidence="1">
    <location>
        <begin position="116"/>
        <end position="128"/>
    </location>
</feature>
<name>A0A9D4RK04_DREPO</name>
<keyword evidence="3" id="KW-1185">Reference proteome</keyword>
<feature type="region of interest" description="Disordered" evidence="1">
    <location>
        <begin position="1"/>
        <end position="32"/>
    </location>
</feature>
<comment type="caution">
    <text evidence="2">The sequence shown here is derived from an EMBL/GenBank/DDBJ whole genome shotgun (WGS) entry which is preliminary data.</text>
</comment>
<evidence type="ECO:0000313" key="2">
    <source>
        <dbReference type="EMBL" id="KAH3871531.1"/>
    </source>
</evidence>
<organism evidence="2 3">
    <name type="scientific">Dreissena polymorpha</name>
    <name type="common">Zebra mussel</name>
    <name type="synonym">Mytilus polymorpha</name>
    <dbReference type="NCBI Taxonomy" id="45954"/>
    <lineage>
        <taxon>Eukaryota</taxon>
        <taxon>Metazoa</taxon>
        <taxon>Spiralia</taxon>
        <taxon>Lophotrochozoa</taxon>
        <taxon>Mollusca</taxon>
        <taxon>Bivalvia</taxon>
        <taxon>Autobranchia</taxon>
        <taxon>Heteroconchia</taxon>
        <taxon>Euheterodonta</taxon>
        <taxon>Imparidentia</taxon>
        <taxon>Neoheterodontei</taxon>
        <taxon>Myida</taxon>
        <taxon>Dreissenoidea</taxon>
        <taxon>Dreissenidae</taxon>
        <taxon>Dreissena</taxon>
    </lineage>
</organism>
<protein>
    <submittedName>
        <fullName evidence="2">Uncharacterized protein</fullName>
    </submittedName>
</protein>
<evidence type="ECO:0000313" key="3">
    <source>
        <dbReference type="Proteomes" id="UP000828390"/>
    </source>
</evidence>
<reference evidence="2" key="2">
    <citation type="submission" date="2020-11" db="EMBL/GenBank/DDBJ databases">
        <authorList>
            <person name="McCartney M.A."/>
            <person name="Auch B."/>
            <person name="Kono T."/>
            <person name="Mallez S."/>
            <person name="Becker A."/>
            <person name="Gohl D.M."/>
            <person name="Silverstein K.A.T."/>
            <person name="Koren S."/>
            <person name="Bechman K.B."/>
            <person name="Herman A."/>
            <person name="Abrahante J.E."/>
            <person name="Garbe J."/>
        </authorList>
    </citation>
    <scope>NUCLEOTIDE SEQUENCE</scope>
    <source>
        <strain evidence="2">Duluth1</strain>
        <tissue evidence="2">Whole animal</tissue>
    </source>
</reference>
<sequence>MLATETTTREQATNGAGSEADQATGLMKDGDQSRKDVPTLIAELLTPKRWIRVGCLNVRTLYQTGITNMELRRRAGANSIAETIALRRRRWLGHVCRMPIESLPRLALKWTPQGKETVDDRKGRRAEPWSESSVTEASFCRQQPQQQLTDQSGAPLPSPQAPDDAERIERIY</sequence>
<dbReference type="Proteomes" id="UP000828390">
    <property type="component" value="Unassembled WGS sequence"/>
</dbReference>
<feature type="compositionally biased region" description="Polar residues" evidence="1">
    <location>
        <begin position="1"/>
        <end position="16"/>
    </location>
</feature>
<gene>
    <name evidence="2" type="ORF">DPMN_034734</name>
</gene>
<evidence type="ECO:0000256" key="1">
    <source>
        <dbReference type="SAM" id="MobiDB-lite"/>
    </source>
</evidence>
<dbReference type="AlphaFoldDB" id="A0A9D4RK04"/>
<dbReference type="EMBL" id="JAIWYP010000002">
    <property type="protein sequence ID" value="KAH3871531.1"/>
    <property type="molecule type" value="Genomic_DNA"/>
</dbReference>